<feature type="transmembrane region" description="Helical" evidence="1">
    <location>
        <begin position="393"/>
        <end position="421"/>
    </location>
</feature>
<gene>
    <name evidence="2" type="ORF">PVAND_016391</name>
</gene>
<dbReference type="GO" id="GO:0002028">
    <property type="term" value="P:regulation of sodium ion transport"/>
    <property type="evidence" value="ECO:0007669"/>
    <property type="project" value="TreeGrafter"/>
</dbReference>
<dbReference type="PANTHER" id="PTHR12335:SF3">
    <property type="entry name" value="IP11896P"/>
    <property type="match status" value="1"/>
</dbReference>
<protein>
    <submittedName>
        <fullName evidence="2">Uncharacterized protein</fullName>
    </submittedName>
</protein>
<dbReference type="Proteomes" id="UP001107558">
    <property type="component" value="Chromosome 4"/>
</dbReference>
<feature type="transmembrane region" description="Helical" evidence="1">
    <location>
        <begin position="31"/>
        <end position="53"/>
    </location>
</feature>
<reference evidence="2" key="1">
    <citation type="submission" date="2021-03" db="EMBL/GenBank/DDBJ databases">
        <title>Chromosome level genome of the anhydrobiotic midge Polypedilum vanderplanki.</title>
        <authorList>
            <person name="Yoshida Y."/>
            <person name="Kikawada T."/>
            <person name="Gusev O."/>
        </authorList>
    </citation>
    <scope>NUCLEOTIDE SEQUENCE</scope>
    <source>
        <strain evidence="2">NIAS01</strain>
        <tissue evidence="2">Whole body or cell culture</tissue>
    </source>
</reference>
<dbReference type="InterPro" id="IPR031578">
    <property type="entry name" value="TipE"/>
</dbReference>
<dbReference type="OrthoDB" id="6349518at2759"/>
<dbReference type="EMBL" id="JADBJN010000004">
    <property type="protein sequence ID" value="KAG5668451.1"/>
    <property type="molecule type" value="Genomic_DNA"/>
</dbReference>
<organism evidence="2 3">
    <name type="scientific">Polypedilum vanderplanki</name>
    <name type="common">Sleeping chironomid midge</name>
    <dbReference type="NCBI Taxonomy" id="319348"/>
    <lineage>
        <taxon>Eukaryota</taxon>
        <taxon>Metazoa</taxon>
        <taxon>Ecdysozoa</taxon>
        <taxon>Arthropoda</taxon>
        <taxon>Hexapoda</taxon>
        <taxon>Insecta</taxon>
        <taxon>Pterygota</taxon>
        <taxon>Neoptera</taxon>
        <taxon>Endopterygota</taxon>
        <taxon>Diptera</taxon>
        <taxon>Nematocera</taxon>
        <taxon>Chironomoidea</taxon>
        <taxon>Chironomidae</taxon>
        <taxon>Chironominae</taxon>
        <taxon>Polypedilum</taxon>
        <taxon>Polypedilum</taxon>
    </lineage>
</organism>
<dbReference type="GO" id="GO:0017080">
    <property type="term" value="F:sodium channel regulator activity"/>
    <property type="evidence" value="ECO:0007669"/>
    <property type="project" value="TreeGrafter"/>
</dbReference>
<evidence type="ECO:0000313" key="3">
    <source>
        <dbReference type="Proteomes" id="UP001107558"/>
    </source>
</evidence>
<evidence type="ECO:0000313" key="2">
    <source>
        <dbReference type="EMBL" id="KAG5668451.1"/>
    </source>
</evidence>
<proteinExistence type="predicted"/>
<name>A0A9J6BG32_POLVA</name>
<keyword evidence="1" id="KW-0472">Membrane</keyword>
<dbReference type="PANTHER" id="PTHR12335">
    <property type="entry name" value="TIPE PROTEIN TEMPERATURE-INDUCED PARALYTIC E"/>
    <property type="match status" value="1"/>
</dbReference>
<keyword evidence="3" id="KW-1185">Reference proteome</keyword>
<dbReference type="AlphaFoldDB" id="A0A9J6BG32"/>
<accession>A0A9J6BG32</accession>
<dbReference type="GO" id="GO:0005886">
    <property type="term" value="C:plasma membrane"/>
    <property type="evidence" value="ECO:0007669"/>
    <property type="project" value="TreeGrafter"/>
</dbReference>
<comment type="caution">
    <text evidence="2">The sequence shown here is derived from an EMBL/GenBank/DDBJ whole genome shotgun (WGS) entry which is preliminary data.</text>
</comment>
<evidence type="ECO:0000256" key="1">
    <source>
        <dbReference type="SAM" id="Phobius"/>
    </source>
</evidence>
<keyword evidence="1" id="KW-1133">Transmembrane helix</keyword>
<keyword evidence="1" id="KW-0812">Transmembrane</keyword>
<sequence>MERKSTQEILKIKRKKSVKEVEKLIPEQDRFICGTICVCQMILMFSCAAMIYLTVAIHVPAYKAFNSGIEAEPVMCVTTNNDTNKKCLATTCKEWCFNKGEGPCNQINVTIRHSGSALNFLECKNFSHIHCNTLDVENTKTYKCILKQCYNISGTFNCTNGLCQDISNFFKCKFRAQNKKLNCSAERGHFICMEMNGIVYCRNGFCLYADKIHGCKRKCKNLITAERNVVLISGDDAYGAICSSSIEVTNKTQIWNATENKILMASCYKVRYAKKSNFMHATDCVDGAFLPSNSFLPSSSFDVIANKFYNKSTKDKEIAPFENDLIIDKNVLLMINLEGCVNTLRNDCANFFKKYGKDGKDHNAASRFPCYYTKENTTYAVVNFDLDVEYRNFLIALIIPSIFLITSCIVLTVCRCCVIVGDDTKMRFKWKTDAETGKLNSKKFKNVKKS</sequence>